<keyword evidence="1" id="KW-0997">Cell inner membrane</keyword>
<feature type="domain" description="TRAP C4-dicarboxylate transport system permease DctM subunit" evidence="4">
    <location>
        <begin position="156"/>
        <end position="592"/>
    </location>
</feature>
<feature type="transmembrane region" description="Helical" evidence="3">
    <location>
        <begin position="337"/>
        <end position="361"/>
    </location>
</feature>
<protein>
    <submittedName>
        <fullName evidence="5">TRAP transporter, 4TM/12TM fusion protein</fullName>
    </submittedName>
</protein>
<feature type="transmembrane region" description="Helical" evidence="3">
    <location>
        <begin position="266"/>
        <end position="291"/>
    </location>
</feature>
<feature type="transmembrane region" description="Helical" evidence="3">
    <location>
        <begin position="484"/>
        <end position="510"/>
    </location>
</feature>
<dbReference type="Proteomes" id="UP000186216">
    <property type="component" value="Unassembled WGS sequence"/>
</dbReference>
<evidence type="ECO:0000313" key="5">
    <source>
        <dbReference type="EMBL" id="SIS91054.1"/>
    </source>
</evidence>
<dbReference type="GO" id="GO:0005886">
    <property type="term" value="C:plasma membrane"/>
    <property type="evidence" value="ECO:0007669"/>
    <property type="project" value="UniProtKB-SubCell"/>
</dbReference>
<dbReference type="PANTHER" id="PTHR43849:SF2">
    <property type="entry name" value="BLL3936 PROTEIN"/>
    <property type="match status" value="1"/>
</dbReference>
<feature type="compositionally biased region" description="Low complexity" evidence="2">
    <location>
        <begin position="34"/>
        <end position="45"/>
    </location>
</feature>
<proteinExistence type="predicted"/>
<dbReference type="PANTHER" id="PTHR43849">
    <property type="entry name" value="BLL3936 PROTEIN"/>
    <property type="match status" value="1"/>
</dbReference>
<evidence type="ECO:0000313" key="6">
    <source>
        <dbReference type="Proteomes" id="UP000186216"/>
    </source>
</evidence>
<feature type="transmembrane region" description="Helical" evidence="3">
    <location>
        <begin position="597"/>
        <end position="621"/>
    </location>
</feature>
<sequence>MPAGPDGPAISVNCHNRADTMSHSELETSSDVTDAGGVPAAAPAADPDHSRLGGFFTLPSILFVALCTIGLGFGLAYVFGVPIMGQRLLEGQYYWIFIGLFTAMAFVALPAFQGQKRFPLFDIAAAVTALGISLWFSLHAWDMVQAGWTNLPMGVVIWLLMLELARRSGGLPFLLVVFLLGLYPLVADLFPGLLMGIPYGFEQMIEAHVFRAEGMLGITTKIVAEIVLGFLVFAGVLIATGAGEFFIDLANAGFGRYRGGPAKVSIVASAFFGSLSGSIFSNIAGTGSITIPTMKKVGYPAHYAAAIEACSSTGGVVMPPVMGAIAFVMAITIGVDYATVMVAAILPSLLFYFGLILQVDAYAARKGLTGMKEAEIPNAGKVLLRGWPFLLVLIFLVWGLLYMRWEYYAPWYASGLMILLSFLRPETRMTPRRLFQTLRQIGLLVTQTAAIILPIAFVVSALTITGVTGSVTSGLVALGGGNIYLIILFGVLACFIMGMAGLAIVAYIFLAVTLAPAIINVGGLNTIAVHFFIVYYAMLSVITPPVGAAAFLAATIAGARPMQTSFTAMRLGVVIYFVPLFFLFQPALVLQGDLTPLIYVLPSIIAGIILLSGGLEGYLLGVGSVRPWLRLPLAAAGFAFSFPGLITTLAGGAASAVLVFLIWGDARKRRPPDETATGYTASSEEIS</sequence>
<reference evidence="5 6" key="1">
    <citation type="submission" date="2017-01" db="EMBL/GenBank/DDBJ databases">
        <authorList>
            <person name="Varghese N."/>
            <person name="Submissions S."/>
        </authorList>
    </citation>
    <scope>NUCLEOTIDE SEQUENCE [LARGE SCALE GENOMIC DNA]</scope>
    <source>
        <strain evidence="5 6">DSM 18447</strain>
    </source>
</reference>
<dbReference type="EMBL" id="FTOU01000008">
    <property type="protein sequence ID" value="SIS91054.1"/>
    <property type="molecule type" value="Genomic_DNA"/>
</dbReference>
<keyword evidence="3" id="KW-0472">Membrane</keyword>
<evidence type="ECO:0000256" key="3">
    <source>
        <dbReference type="SAM" id="Phobius"/>
    </source>
</evidence>
<feature type="transmembrane region" description="Helical" evidence="3">
    <location>
        <begin position="93"/>
        <end position="112"/>
    </location>
</feature>
<keyword evidence="1" id="KW-1003">Cell membrane</keyword>
<feature type="transmembrane region" description="Helical" evidence="3">
    <location>
        <begin position="443"/>
        <end position="464"/>
    </location>
</feature>
<evidence type="ECO:0000259" key="4">
    <source>
        <dbReference type="Pfam" id="PF06808"/>
    </source>
</evidence>
<organism evidence="5 6">
    <name type="scientific">Paracoccus saliphilus</name>
    <dbReference type="NCBI Taxonomy" id="405559"/>
    <lineage>
        <taxon>Bacteria</taxon>
        <taxon>Pseudomonadati</taxon>
        <taxon>Pseudomonadota</taxon>
        <taxon>Alphaproteobacteria</taxon>
        <taxon>Rhodobacterales</taxon>
        <taxon>Paracoccaceae</taxon>
        <taxon>Paracoccus</taxon>
    </lineage>
</organism>
<feature type="transmembrane region" description="Helical" evidence="3">
    <location>
        <begin position="633"/>
        <end position="663"/>
    </location>
</feature>
<keyword evidence="3" id="KW-1133">Transmembrane helix</keyword>
<comment type="function">
    <text evidence="1">Part of the tripartite ATP-independent periplasmic (TRAP) transport system.</text>
</comment>
<feature type="transmembrane region" description="Helical" evidence="3">
    <location>
        <begin position="61"/>
        <end position="81"/>
    </location>
</feature>
<dbReference type="Pfam" id="PF06808">
    <property type="entry name" value="DctM"/>
    <property type="match status" value="1"/>
</dbReference>
<keyword evidence="1" id="KW-0813">Transport</keyword>
<feature type="transmembrane region" description="Helical" evidence="3">
    <location>
        <begin position="171"/>
        <end position="201"/>
    </location>
</feature>
<feature type="region of interest" description="Disordered" evidence="2">
    <location>
        <begin position="23"/>
        <end position="45"/>
    </location>
</feature>
<evidence type="ECO:0000256" key="1">
    <source>
        <dbReference type="RuleBase" id="RU369079"/>
    </source>
</evidence>
<feature type="transmembrane region" description="Helical" evidence="3">
    <location>
        <begin position="148"/>
        <end position="165"/>
    </location>
</feature>
<dbReference type="GO" id="GO:0022857">
    <property type="term" value="F:transmembrane transporter activity"/>
    <property type="evidence" value="ECO:0007669"/>
    <property type="project" value="UniProtKB-UniRule"/>
</dbReference>
<evidence type="ECO:0000256" key="2">
    <source>
        <dbReference type="SAM" id="MobiDB-lite"/>
    </source>
</evidence>
<name>A0AA45W557_9RHOB</name>
<gene>
    <name evidence="5" type="ORF">SAMN05421772_108108</name>
</gene>
<keyword evidence="3" id="KW-0812">Transmembrane</keyword>
<feature type="transmembrane region" description="Helical" evidence="3">
    <location>
        <begin position="542"/>
        <end position="559"/>
    </location>
</feature>
<dbReference type="AlphaFoldDB" id="A0AA45W557"/>
<comment type="caution">
    <text evidence="5">The sequence shown here is derived from an EMBL/GenBank/DDBJ whole genome shotgun (WGS) entry which is preliminary data.</text>
</comment>
<feature type="transmembrane region" description="Helical" evidence="3">
    <location>
        <begin position="118"/>
        <end position="136"/>
    </location>
</feature>
<accession>A0AA45W557</accession>
<dbReference type="NCBIfam" id="TIGR02123">
    <property type="entry name" value="TRAP_fused"/>
    <property type="match status" value="1"/>
</dbReference>
<feature type="transmembrane region" description="Helical" evidence="3">
    <location>
        <begin position="382"/>
        <end position="401"/>
    </location>
</feature>
<feature type="transmembrane region" description="Helical" evidence="3">
    <location>
        <begin position="222"/>
        <end position="246"/>
    </location>
</feature>
<dbReference type="InterPro" id="IPR010656">
    <property type="entry name" value="DctM"/>
</dbReference>
<dbReference type="InterPro" id="IPR011853">
    <property type="entry name" value="TRAP_DctM-Dct_fused"/>
</dbReference>
<feature type="transmembrane region" description="Helical" evidence="3">
    <location>
        <begin position="571"/>
        <end position="591"/>
    </location>
</feature>
<comment type="subcellular location">
    <subcellularLocation>
        <location evidence="1">Cell inner membrane</location>
        <topology evidence="1">Multi-pass membrane protein</topology>
    </subcellularLocation>
</comment>
<feature type="transmembrane region" description="Helical" evidence="3">
    <location>
        <begin position="303"/>
        <end position="331"/>
    </location>
</feature>